<dbReference type="InterPro" id="IPR051691">
    <property type="entry name" value="Metab_Enz_Cyan_OpOx_G3PDH"/>
</dbReference>
<dbReference type="PANTHER" id="PTHR42949">
    <property type="entry name" value="ANAEROBIC GLYCEROL-3-PHOSPHATE DEHYDROGENASE SUBUNIT B"/>
    <property type="match status" value="1"/>
</dbReference>
<organism evidence="3">
    <name type="scientific">uncultured organism</name>
    <dbReference type="NCBI Taxonomy" id="155900"/>
    <lineage>
        <taxon>unclassified sequences</taxon>
        <taxon>environmental samples</taxon>
    </lineage>
</organism>
<accession>M1P2F3</accession>
<gene>
    <name evidence="3" type="ORF">FLSS-13_0016</name>
</gene>
<proteinExistence type="predicted"/>
<evidence type="ECO:0000259" key="2">
    <source>
        <dbReference type="Pfam" id="PF07992"/>
    </source>
</evidence>
<dbReference type="InterPro" id="IPR036188">
    <property type="entry name" value="FAD/NAD-bd_sf"/>
</dbReference>
<evidence type="ECO:0000256" key="1">
    <source>
        <dbReference type="ARBA" id="ARBA00023002"/>
    </source>
</evidence>
<dbReference type="PRINTS" id="PR00411">
    <property type="entry name" value="PNDRDTASEI"/>
</dbReference>
<protein>
    <submittedName>
        <fullName evidence="3">Sarcosine oxidase, subunit alpha</fullName>
    </submittedName>
</protein>
<dbReference type="Gene3D" id="3.50.50.60">
    <property type="entry name" value="FAD/NAD(P)-binding domain"/>
    <property type="match status" value="2"/>
</dbReference>
<dbReference type="InterPro" id="IPR023753">
    <property type="entry name" value="FAD/NAD-binding_dom"/>
</dbReference>
<dbReference type="PANTHER" id="PTHR42949:SF3">
    <property type="entry name" value="ANAEROBIC GLYCEROL-3-PHOSPHATE DEHYDROGENASE SUBUNIT B"/>
    <property type="match status" value="1"/>
</dbReference>
<sequence>MIKTDILVIGGGPAGMTAALKAAQAGASVMIIEKYHELGGQLIKQTHRFFGSKEEQAGIRGIEIADDLTNKIKKHPKIEVLTEATAQGYYEDKVVTVSYQEKHLKIKPKKVIIATGASEKMLAFENNDLPGVYGAGAVQTLMNLYGILPGKKVVMVGAGNIGLIVSYQLLQAGVDVVGVIEAAPKIGGYLVHASKIRRANVPIYTGYSIKRAIGDKSVEAVEMVKLDENWNMIDGTEQIIEADTVCLAVGLRPLTDLLIQADCAMAYVPELGGDVPLRDENLKTTNDQIFVAGDAAGIEEATAAMLEGEVAGLKAVSEIGYQTPDLFEELKRLKKELKKLRNGPVGEVIREGLKKVRGEKDAGKDRYSHLS</sequence>
<dbReference type="Pfam" id="PF07992">
    <property type="entry name" value="Pyr_redox_2"/>
    <property type="match status" value="1"/>
</dbReference>
<dbReference type="EMBL" id="JX684099">
    <property type="protein sequence ID" value="AGF93586.1"/>
    <property type="molecule type" value="Genomic_DNA"/>
</dbReference>
<dbReference type="AlphaFoldDB" id="M1P2F3"/>
<keyword evidence="1" id="KW-0560">Oxidoreductase</keyword>
<feature type="domain" description="FAD/NAD(P)-binding" evidence="2">
    <location>
        <begin position="5"/>
        <end position="308"/>
    </location>
</feature>
<dbReference type="GO" id="GO:0016491">
    <property type="term" value="F:oxidoreductase activity"/>
    <property type="evidence" value="ECO:0007669"/>
    <property type="project" value="UniProtKB-KW"/>
</dbReference>
<dbReference type="SUPFAM" id="SSF51905">
    <property type="entry name" value="FAD/NAD(P)-binding domain"/>
    <property type="match status" value="1"/>
</dbReference>
<dbReference type="PRINTS" id="PR00368">
    <property type="entry name" value="FADPNR"/>
</dbReference>
<name>M1P2F3_9ZZZZ</name>
<evidence type="ECO:0000313" key="3">
    <source>
        <dbReference type="EMBL" id="AGF93586.1"/>
    </source>
</evidence>
<reference evidence="3" key="1">
    <citation type="journal article" date="2013" name="Syst. Appl. Microbiol.">
        <title>New insights into the archaeal diversity of a hypersaline microbial mat obtained by a metagenomic approach.</title>
        <authorList>
            <person name="Lopez-Lopez A."/>
            <person name="Richter M."/>
            <person name="Pena A."/>
            <person name="Tamames J."/>
            <person name="Rossello-Mora R."/>
        </authorList>
    </citation>
    <scope>NUCLEOTIDE SEQUENCE</scope>
</reference>